<dbReference type="EMBL" id="DS985244">
    <property type="protein sequence ID" value="EDV25382.1"/>
    <property type="molecule type" value="Genomic_DNA"/>
</dbReference>
<dbReference type="RefSeq" id="XP_002111415.1">
    <property type="nucleotide sequence ID" value="XM_002111379.1"/>
</dbReference>
<feature type="compositionally biased region" description="Polar residues" evidence="2">
    <location>
        <begin position="32"/>
        <end position="41"/>
    </location>
</feature>
<evidence type="ECO:0000313" key="3">
    <source>
        <dbReference type="EMBL" id="EDV25382.1"/>
    </source>
</evidence>
<reference evidence="3 4" key="1">
    <citation type="journal article" date="2008" name="Nature">
        <title>The Trichoplax genome and the nature of placozoans.</title>
        <authorList>
            <person name="Srivastava M."/>
            <person name="Begovic E."/>
            <person name="Chapman J."/>
            <person name="Putnam N.H."/>
            <person name="Hellsten U."/>
            <person name="Kawashima T."/>
            <person name="Kuo A."/>
            <person name="Mitros T."/>
            <person name="Salamov A."/>
            <person name="Carpenter M.L."/>
            <person name="Signorovitch A.Y."/>
            <person name="Moreno M.A."/>
            <person name="Kamm K."/>
            <person name="Grimwood J."/>
            <person name="Schmutz J."/>
            <person name="Shapiro H."/>
            <person name="Grigoriev I.V."/>
            <person name="Buss L.W."/>
            <person name="Schierwater B."/>
            <person name="Dellaporta S.L."/>
            <person name="Rokhsar D.S."/>
        </authorList>
    </citation>
    <scope>NUCLEOTIDE SEQUENCE [LARGE SCALE GENOMIC DNA]</scope>
    <source>
        <strain evidence="3 4">Grell-BS-1999</strain>
    </source>
</reference>
<sequence length="663" mass="76054">MVIDDETDNQQSNEIQTKSTMGKEPISDGQEPLNNGDQANYYQRLQSQLQNQGAQDGIDLQAIFQSESLDFKSADDVLSEFKDDNYVIERKEEPIQHHSPTPSSNIDHDQNQPAKNDDLNDFYQDDAYQDNIKQNNHAYAEDQYEDDFEELIEEAETENQRMITKKQSQDIVEQADLHPTQHVVEETITQQHTTPLGENGEASQPVVEEIITQQHTTPLGENGEASQPVVEEIVTQQYQAPLGDDGSVKPSSVENLRQTSPSHQVEIDIQPDKGSIHDDHYSHHSDVNIAKDNTNQDEVNFHSHDTINSNRSSPIPTHLNQDDKEEKDKNDQHSIRSNSSSHHGIVEKRQNDEQENCPTIHIEQVDGQQHESNDDDLIKSENLIQSEVNQPDAENKNDISEQSVSSSSQDEEMNRLRELLDRNKATMVQQHDQMLLDMDNKLREKDAEIEQLKGLLEKHNLEEASEQQYRLLQYEKQVEQKDNEIQQLKSLLDELKQDVNYTELIHLREQANRANALTVQQEYLSRQITEFTEMELYLRAQLEELQTKLDVTNRENTSLSNKLKEYKQGDEVKNQKIVEMEDELASINDEVQRLQNIVSEAASKGRRKSLGKSSRIDHSVPQPAPTEKKVSHQSKDQRNKQSNSRFCSVILIDPNSGLMTYTS</sequence>
<dbReference type="CTD" id="6752628"/>
<dbReference type="KEGG" id="tad:TRIADDRAFT_55416"/>
<feature type="region of interest" description="Disordered" evidence="2">
    <location>
        <begin position="88"/>
        <end position="125"/>
    </location>
</feature>
<feature type="compositionally biased region" description="Basic and acidic residues" evidence="2">
    <location>
        <begin position="626"/>
        <end position="639"/>
    </location>
</feature>
<feature type="coiled-coil region" evidence="1">
    <location>
        <begin position="435"/>
        <end position="498"/>
    </location>
</feature>
<evidence type="ECO:0000313" key="4">
    <source>
        <dbReference type="Proteomes" id="UP000009022"/>
    </source>
</evidence>
<feature type="compositionally biased region" description="Polar residues" evidence="2">
    <location>
        <begin position="306"/>
        <end position="319"/>
    </location>
</feature>
<feature type="region of interest" description="Disordered" evidence="2">
    <location>
        <begin position="1"/>
        <end position="41"/>
    </location>
</feature>
<dbReference type="GeneID" id="6752628"/>
<dbReference type="Proteomes" id="UP000009022">
    <property type="component" value="Unassembled WGS sequence"/>
</dbReference>
<keyword evidence="1" id="KW-0175">Coiled coil</keyword>
<proteinExistence type="predicted"/>
<dbReference type="eggNOG" id="ENOG502SBXM">
    <property type="taxonomic scope" value="Eukaryota"/>
</dbReference>
<dbReference type="HOGENOM" id="CLU_414092_0_0_1"/>
<name>B3RUU4_TRIAD</name>
<feature type="compositionally biased region" description="Polar residues" evidence="2">
    <location>
        <begin position="9"/>
        <end position="20"/>
    </location>
</feature>
<gene>
    <name evidence="3" type="ORF">TRIADDRAFT_55416</name>
</gene>
<dbReference type="InParanoid" id="B3RUU4"/>
<organism evidence="3 4">
    <name type="scientific">Trichoplax adhaerens</name>
    <name type="common">Trichoplax reptans</name>
    <dbReference type="NCBI Taxonomy" id="10228"/>
    <lineage>
        <taxon>Eukaryota</taxon>
        <taxon>Metazoa</taxon>
        <taxon>Placozoa</taxon>
        <taxon>Uniplacotomia</taxon>
        <taxon>Trichoplacea</taxon>
        <taxon>Trichoplacidae</taxon>
        <taxon>Trichoplax</taxon>
    </lineage>
</organism>
<keyword evidence="4" id="KW-1185">Reference proteome</keyword>
<accession>B3RUU4</accession>
<feature type="region of interest" description="Disordered" evidence="2">
    <location>
        <begin position="602"/>
        <end position="647"/>
    </location>
</feature>
<evidence type="ECO:0000256" key="2">
    <source>
        <dbReference type="SAM" id="MobiDB-lite"/>
    </source>
</evidence>
<feature type="region of interest" description="Disordered" evidence="2">
    <location>
        <begin position="299"/>
        <end position="356"/>
    </location>
</feature>
<feature type="region of interest" description="Disordered" evidence="2">
    <location>
        <begin position="241"/>
        <end position="265"/>
    </location>
</feature>
<feature type="compositionally biased region" description="Polar residues" evidence="2">
    <location>
        <begin position="249"/>
        <end position="263"/>
    </location>
</feature>
<protein>
    <submittedName>
        <fullName evidence="3">Uncharacterized protein</fullName>
    </submittedName>
</protein>
<feature type="compositionally biased region" description="Basic and acidic residues" evidence="2">
    <location>
        <begin position="106"/>
        <end position="118"/>
    </location>
</feature>
<dbReference type="AlphaFoldDB" id="B3RUU4"/>
<feature type="compositionally biased region" description="Basic and acidic residues" evidence="2">
    <location>
        <begin position="320"/>
        <end position="334"/>
    </location>
</feature>
<evidence type="ECO:0000256" key="1">
    <source>
        <dbReference type="SAM" id="Coils"/>
    </source>
</evidence>
<feature type="region of interest" description="Disordered" evidence="2">
    <location>
        <begin position="388"/>
        <end position="413"/>
    </location>
</feature>